<name>A0A4P2Q004_SORCE</name>
<protein>
    <submittedName>
        <fullName evidence="2">Uncharacterized protein</fullName>
    </submittedName>
</protein>
<feature type="compositionally biased region" description="Low complexity" evidence="1">
    <location>
        <begin position="35"/>
        <end position="44"/>
    </location>
</feature>
<dbReference type="Proteomes" id="UP000295781">
    <property type="component" value="Chromosome"/>
</dbReference>
<evidence type="ECO:0000313" key="2">
    <source>
        <dbReference type="EMBL" id="AUX22103.1"/>
    </source>
</evidence>
<gene>
    <name evidence="2" type="ORF">SOCEGT47_026040</name>
</gene>
<sequence length="78" mass="8580">MRGLVVVTDHPLFAVSGDDGSLTLEKAPHGESTPRRGTPVTTRRISSWRPTGLPRSRSRMLAPSPIPRRTRTKFQGMG</sequence>
<organism evidence="2 3">
    <name type="scientific">Sorangium cellulosum</name>
    <name type="common">Polyangium cellulosum</name>
    <dbReference type="NCBI Taxonomy" id="56"/>
    <lineage>
        <taxon>Bacteria</taxon>
        <taxon>Pseudomonadati</taxon>
        <taxon>Myxococcota</taxon>
        <taxon>Polyangia</taxon>
        <taxon>Polyangiales</taxon>
        <taxon>Polyangiaceae</taxon>
        <taxon>Sorangium</taxon>
    </lineage>
</organism>
<reference evidence="2 3" key="1">
    <citation type="submission" date="2015-09" db="EMBL/GenBank/DDBJ databases">
        <title>Sorangium comparison.</title>
        <authorList>
            <person name="Zaburannyi N."/>
            <person name="Bunk B."/>
            <person name="Overmann J."/>
            <person name="Mueller R."/>
        </authorList>
    </citation>
    <scope>NUCLEOTIDE SEQUENCE [LARGE SCALE GENOMIC DNA]</scope>
    <source>
        <strain evidence="2 3">So ceGT47</strain>
    </source>
</reference>
<proteinExistence type="predicted"/>
<feature type="region of interest" description="Disordered" evidence="1">
    <location>
        <begin position="17"/>
        <end position="78"/>
    </location>
</feature>
<evidence type="ECO:0000256" key="1">
    <source>
        <dbReference type="SAM" id="MobiDB-lite"/>
    </source>
</evidence>
<dbReference type="AlphaFoldDB" id="A0A4P2Q004"/>
<evidence type="ECO:0000313" key="3">
    <source>
        <dbReference type="Proteomes" id="UP000295781"/>
    </source>
</evidence>
<accession>A0A4P2Q004</accession>
<dbReference type="EMBL" id="CP012670">
    <property type="protein sequence ID" value="AUX22103.1"/>
    <property type="molecule type" value="Genomic_DNA"/>
</dbReference>